<reference evidence="2 3" key="1">
    <citation type="journal article" date="2022" name="bioRxiv">
        <title>Ecology and evolution of chlamydial symbionts of arthropods.</title>
        <authorList>
            <person name="Halter T."/>
            <person name="Koestlbacher S."/>
            <person name="Collingro A."/>
            <person name="Sixt B.S."/>
            <person name="Toenshoff E.R."/>
            <person name="Hendrickx F."/>
            <person name="Kostanjsek R."/>
            <person name="Horn M."/>
        </authorList>
    </citation>
    <scope>NUCLEOTIDE SEQUENCE [LARGE SCALE GENOMIC DNA]</scope>
    <source>
        <strain evidence="2">W744xW776</strain>
    </source>
</reference>
<proteinExistence type="predicted"/>
<gene>
    <name evidence="2" type="ORF">RHABOEDO_000909</name>
</gene>
<dbReference type="EMBL" id="CP075587">
    <property type="protein sequence ID" value="QYF48705.1"/>
    <property type="molecule type" value="Genomic_DNA"/>
</dbReference>
<keyword evidence="3" id="KW-1185">Reference proteome</keyword>
<keyword evidence="1" id="KW-0175">Coiled coil</keyword>
<organism evidence="2 3">
    <name type="scientific">Candidatus Rhabdochlamydia oedothoracis</name>
    <dbReference type="NCBI Taxonomy" id="2720720"/>
    <lineage>
        <taxon>Bacteria</taxon>
        <taxon>Pseudomonadati</taxon>
        <taxon>Chlamydiota</taxon>
        <taxon>Chlamydiia</taxon>
        <taxon>Parachlamydiales</taxon>
        <taxon>Candidatus Rhabdochlamydiaceae</taxon>
        <taxon>Candidatus Rhabdochlamydia</taxon>
    </lineage>
</organism>
<dbReference type="RefSeq" id="WP_215216460.1">
    <property type="nucleotide sequence ID" value="NZ_CP075587.1"/>
</dbReference>
<dbReference type="Proteomes" id="UP000826014">
    <property type="component" value="Chromosome"/>
</dbReference>
<evidence type="ECO:0000313" key="2">
    <source>
        <dbReference type="EMBL" id="QYF48705.1"/>
    </source>
</evidence>
<sequence length="158" mass="17696">MSLSTINHLSHTAQIADLENKQQNYAHSEKTVNALNEQVGLIVNEYNSQANTTVLTTTIIAIATLFNTFLDYHATNNAELSGSLKILKGLVSAMPSIADGSQKVHSHLSQGKITQIQHKIEKLKTRLSNLQQESSRSHIQEYLDVLTEAQRRLRQQYN</sequence>
<protein>
    <submittedName>
        <fullName evidence="2">Uncharacterized protein</fullName>
    </submittedName>
</protein>
<accession>A0ABX8V0G2</accession>
<feature type="coiled-coil region" evidence="1">
    <location>
        <begin position="113"/>
        <end position="140"/>
    </location>
</feature>
<name>A0ABX8V0G2_9BACT</name>
<evidence type="ECO:0000256" key="1">
    <source>
        <dbReference type="SAM" id="Coils"/>
    </source>
</evidence>
<evidence type="ECO:0000313" key="3">
    <source>
        <dbReference type="Proteomes" id="UP000826014"/>
    </source>
</evidence>